<sequence length="254" mass="29481">MAKEYLAGKDKEEWVDAKVYGPYANTQSLVYENAECFATKTLLKIVQLPFHYEERPNAEFMSNNGRVPILRLNNDNHIICGFHAISDFITQRGLNLADPIPDNQIGDLEAYMALIDDVLRNVEVWMCWKEKTIYKNITAERYGSTYHWPLNHFLPMIKKNEYNTYIKNIGWENKTLDEVIKMADSVFHSLSVKLGNNEYFFGNTPTQLDAYAFGHFYCITTTILSNNSLMAAIKKYENLGKFCQTIEKNFHKNK</sequence>
<proteinExistence type="predicted"/>
<dbReference type="WBParaSite" id="RSKR_0000422300.1">
    <property type="protein sequence ID" value="RSKR_0000422300.1"/>
    <property type="gene ID" value="RSKR_0000422300"/>
</dbReference>
<dbReference type="Proteomes" id="UP000095286">
    <property type="component" value="Unplaced"/>
</dbReference>
<accession>A0AC35TUD3</accession>
<name>A0AC35TUD3_9BILA</name>
<organism evidence="1 2">
    <name type="scientific">Rhabditophanes sp. KR3021</name>
    <dbReference type="NCBI Taxonomy" id="114890"/>
    <lineage>
        <taxon>Eukaryota</taxon>
        <taxon>Metazoa</taxon>
        <taxon>Ecdysozoa</taxon>
        <taxon>Nematoda</taxon>
        <taxon>Chromadorea</taxon>
        <taxon>Rhabditida</taxon>
        <taxon>Tylenchina</taxon>
        <taxon>Panagrolaimomorpha</taxon>
        <taxon>Strongyloidoidea</taxon>
        <taxon>Alloionematidae</taxon>
        <taxon>Rhabditophanes</taxon>
    </lineage>
</organism>
<evidence type="ECO:0000313" key="1">
    <source>
        <dbReference type="Proteomes" id="UP000095286"/>
    </source>
</evidence>
<evidence type="ECO:0000313" key="2">
    <source>
        <dbReference type="WBParaSite" id="RSKR_0000422300.1"/>
    </source>
</evidence>
<reference evidence="2" key="1">
    <citation type="submission" date="2016-11" db="UniProtKB">
        <authorList>
            <consortium name="WormBaseParasite"/>
        </authorList>
    </citation>
    <scope>IDENTIFICATION</scope>
    <source>
        <strain evidence="2">KR3021</strain>
    </source>
</reference>
<protein>
    <submittedName>
        <fullName evidence="2">GST N-terminal domain-containing protein</fullName>
    </submittedName>
</protein>